<dbReference type="PANTHER" id="PTHR10571">
    <property type="entry name" value="UDP-N-ACETYLGLUCOSAMINE--DOLICHYL-PHOSPHATE N-ACETYLGLUCOSAMINEPHOSPHOTRANSFERASE"/>
    <property type="match status" value="1"/>
</dbReference>
<accession>A0A5J4ZKQ4</accession>
<evidence type="ECO:0000256" key="3">
    <source>
        <dbReference type="ARBA" id="ARBA00004922"/>
    </source>
</evidence>
<dbReference type="AlphaFoldDB" id="A0A5J4ZKQ4"/>
<keyword evidence="7" id="KW-0328">Glycosyltransferase</keyword>
<evidence type="ECO:0000256" key="2">
    <source>
        <dbReference type="ARBA" id="ARBA00004477"/>
    </source>
</evidence>
<keyword evidence="10" id="KW-0479">Metal-binding</keyword>
<proteinExistence type="inferred from homology"/>
<dbReference type="OrthoDB" id="10262326at2759"/>
<evidence type="ECO:0000313" key="21">
    <source>
        <dbReference type="Proteomes" id="UP000325577"/>
    </source>
</evidence>
<keyword evidence="12" id="KW-0460">Magnesium</keyword>
<sequence length="86" mass="9413">MQIGASTDPEYNPAHAFSIYLVQPLLATSLALLSYNWCPSVFVGDNYTYFAGMTMAVVAILGHFSFLATFLVHGTGCRGLTLRLDY</sequence>
<keyword evidence="8" id="KW-0808">Transferase</keyword>
<evidence type="ECO:0000256" key="7">
    <source>
        <dbReference type="ARBA" id="ARBA00022676"/>
    </source>
</evidence>
<evidence type="ECO:0000256" key="10">
    <source>
        <dbReference type="ARBA" id="ARBA00022723"/>
    </source>
</evidence>
<dbReference type="Proteomes" id="UP000325577">
    <property type="component" value="Linkage Group LG7"/>
</dbReference>
<protein>
    <recommendedName>
        <fullName evidence="6">UDP-N-acetylglucosamine--dolichyl-phosphate N-acetylglucosaminephosphotransferase</fullName>
        <ecNumber evidence="5">2.7.8.15</ecNumber>
    </recommendedName>
    <alternativeName>
        <fullName evidence="15">GlcNAc-1-P transferase</fullName>
    </alternativeName>
    <alternativeName>
        <fullName evidence="16">N-acetylglucosamine-1-phosphate transferase</fullName>
    </alternativeName>
</protein>
<reference evidence="20 21" key="1">
    <citation type="submission" date="2019-09" db="EMBL/GenBank/DDBJ databases">
        <title>A chromosome-level genome assembly of the Chinese tupelo Nyssa sinensis.</title>
        <authorList>
            <person name="Yang X."/>
            <person name="Kang M."/>
            <person name="Yang Y."/>
            <person name="Xiong H."/>
            <person name="Wang M."/>
            <person name="Zhang Z."/>
            <person name="Wang Z."/>
            <person name="Wu H."/>
            <person name="Ma T."/>
            <person name="Liu J."/>
            <person name="Xi Z."/>
        </authorList>
    </citation>
    <scope>NUCLEOTIDE SEQUENCE [LARGE SCALE GENOMIC DNA]</scope>
    <source>
        <strain evidence="20">J267</strain>
        <tissue evidence="20">Leaf</tissue>
    </source>
</reference>
<evidence type="ECO:0000256" key="14">
    <source>
        <dbReference type="ARBA" id="ARBA00023136"/>
    </source>
</evidence>
<dbReference type="GO" id="GO:0006488">
    <property type="term" value="P:dolichol-linked oligosaccharide biosynthetic process"/>
    <property type="evidence" value="ECO:0007669"/>
    <property type="project" value="InterPro"/>
</dbReference>
<keyword evidence="14 19" id="KW-0472">Membrane</keyword>
<comment type="catalytic activity">
    <reaction evidence="18">
        <text>a di-trans,poly-cis-dolichyl phosphate + UDP-N-acetyl-alpha-D-glucosamine = an N-acetyl-alpha-D-glucosaminyl-diphospho-di-trans,poly-cis-dolichol + UMP</text>
        <dbReference type="Rhea" id="RHEA:13289"/>
        <dbReference type="Rhea" id="RHEA-COMP:19498"/>
        <dbReference type="Rhea" id="RHEA-COMP:19507"/>
        <dbReference type="ChEBI" id="CHEBI:57683"/>
        <dbReference type="ChEBI" id="CHEBI:57705"/>
        <dbReference type="ChEBI" id="CHEBI:57865"/>
        <dbReference type="ChEBI" id="CHEBI:58427"/>
        <dbReference type="EC" id="2.7.8.15"/>
    </reaction>
    <physiologicalReaction direction="left-to-right" evidence="18">
        <dbReference type="Rhea" id="RHEA:13290"/>
    </physiologicalReaction>
</comment>
<comment type="function">
    <text evidence="17">UDP-N-acetylglucosamine--dolichyl-phosphate N-acetylglucosaminephosphotransferase that operates in the biosynthetic pathway of dolichol-linked oligosaccharides, the glycan precursors employed in protein asparagine (N)-glycosylation. The assembly of dolichol-linked oligosaccharides begins on the cytosolic side of the endoplasmic reticulum membrane and finishes in its lumen. The sequential addition of sugars to dolichol pyrophosphate produces dolichol-linked oligosaccharides containing fourteen sugars, including two GlcNAcs, nine mannoses and three glucoses. Once assembled, the oligosaccharide is transferred from the lipid to nascent proteins by oligosaccharyltransferases. Catalyzes the initial step of dolichol-linked oligosaccharide biosynthesis, transfering GlcNAc-1-P from cytosolic UDP-GlcNAc onto the carrier lipid dolichyl phosphate (P-dolichol), yielding GlcNAc-P-P-dolichol embedded in the cytoplasmic leaflet of the endoplasmic reticulum membrane.</text>
</comment>
<evidence type="ECO:0000256" key="8">
    <source>
        <dbReference type="ARBA" id="ARBA00022679"/>
    </source>
</evidence>
<name>A0A5J4ZKQ4_9ASTE</name>
<organism evidence="20 21">
    <name type="scientific">Nyssa sinensis</name>
    <dbReference type="NCBI Taxonomy" id="561372"/>
    <lineage>
        <taxon>Eukaryota</taxon>
        <taxon>Viridiplantae</taxon>
        <taxon>Streptophyta</taxon>
        <taxon>Embryophyta</taxon>
        <taxon>Tracheophyta</taxon>
        <taxon>Spermatophyta</taxon>
        <taxon>Magnoliopsida</taxon>
        <taxon>eudicotyledons</taxon>
        <taxon>Gunneridae</taxon>
        <taxon>Pentapetalae</taxon>
        <taxon>asterids</taxon>
        <taxon>Cornales</taxon>
        <taxon>Nyssaceae</taxon>
        <taxon>Nyssa</taxon>
    </lineage>
</organism>
<evidence type="ECO:0000256" key="17">
    <source>
        <dbReference type="ARBA" id="ARBA00044717"/>
    </source>
</evidence>
<comment type="cofactor">
    <cofactor evidence="1">
        <name>Mg(2+)</name>
        <dbReference type="ChEBI" id="CHEBI:18420"/>
    </cofactor>
</comment>
<dbReference type="PANTHER" id="PTHR10571:SF0">
    <property type="entry name" value="UDP-N-ACETYLGLUCOSAMINE--DOLICHYL-PHOSPHATE N-ACETYLGLUCOSAMINEPHOSPHOTRANSFERASE"/>
    <property type="match status" value="1"/>
</dbReference>
<dbReference type="Pfam" id="PF00953">
    <property type="entry name" value="Glycos_transf_4"/>
    <property type="match status" value="1"/>
</dbReference>
<feature type="transmembrane region" description="Helical" evidence="19">
    <location>
        <begin position="17"/>
        <end position="35"/>
    </location>
</feature>
<evidence type="ECO:0000256" key="1">
    <source>
        <dbReference type="ARBA" id="ARBA00001946"/>
    </source>
</evidence>
<evidence type="ECO:0000256" key="4">
    <source>
        <dbReference type="ARBA" id="ARBA00009317"/>
    </source>
</evidence>
<dbReference type="GO" id="GO:0016757">
    <property type="term" value="F:glycosyltransferase activity"/>
    <property type="evidence" value="ECO:0007669"/>
    <property type="project" value="UniProtKB-KW"/>
</dbReference>
<dbReference type="GO" id="GO:0005789">
    <property type="term" value="C:endoplasmic reticulum membrane"/>
    <property type="evidence" value="ECO:0007669"/>
    <property type="project" value="UniProtKB-SubCell"/>
</dbReference>
<evidence type="ECO:0000313" key="20">
    <source>
        <dbReference type="EMBL" id="KAA8518092.1"/>
    </source>
</evidence>
<keyword evidence="9 19" id="KW-0812">Transmembrane</keyword>
<comment type="subcellular location">
    <subcellularLocation>
        <location evidence="2">Endoplasmic reticulum membrane</location>
        <topology evidence="2">Multi-pass membrane protein</topology>
    </subcellularLocation>
</comment>
<feature type="transmembrane region" description="Helical" evidence="19">
    <location>
        <begin position="47"/>
        <end position="72"/>
    </location>
</feature>
<comment type="pathway">
    <text evidence="3">Protein modification; protein glycosylation.</text>
</comment>
<dbReference type="EC" id="2.7.8.15" evidence="5"/>
<dbReference type="InterPro" id="IPR000715">
    <property type="entry name" value="Glycosyl_transferase_4"/>
</dbReference>
<dbReference type="UniPathway" id="UPA00378"/>
<evidence type="ECO:0000256" key="15">
    <source>
        <dbReference type="ARBA" id="ARBA00029567"/>
    </source>
</evidence>
<evidence type="ECO:0000256" key="12">
    <source>
        <dbReference type="ARBA" id="ARBA00022842"/>
    </source>
</evidence>
<keyword evidence="13 19" id="KW-1133">Transmembrane helix</keyword>
<evidence type="ECO:0000256" key="6">
    <source>
        <dbReference type="ARBA" id="ARBA00017659"/>
    </source>
</evidence>
<gene>
    <name evidence="20" type="ORF">F0562_015566</name>
</gene>
<evidence type="ECO:0000256" key="16">
    <source>
        <dbReference type="ARBA" id="ARBA00033238"/>
    </source>
</evidence>
<evidence type="ECO:0000256" key="13">
    <source>
        <dbReference type="ARBA" id="ARBA00022989"/>
    </source>
</evidence>
<dbReference type="InterPro" id="IPR033895">
    <property type="entry name" value="GPT"/>
</dbReference>
<evidence type="ECO:0000256" key="19">
    <source>
        <dbReference type="SAM" id="Phobius"/>
    </source>
</evidence>
<dbReference type="GO" id="GO:0046872">
    <property type="term" value="F:metal ion binding"/>
    <property type="evidence" value="ECO:0007669"/>
    <property type="project" value="UniProtKB-KW"/>
</dbReference>
<dbReference type="EMBL" id="CM018050">
    <property type="protein sequence ID" value="KAA8518092.1"/>
    <property type="molecule type" value="Genomic_DNA"/>
</dbReference>
<keyword evidence="11" id="KW-0256">Endoplasmic reticulum</keyword>
<evidence type="ECO:0000256" key="18">
    <source>
        <dbReference type="ARBA" id="ARBA00045078"/>
    </source>
</evidence>
<evidence type="ECO:0000256" key="9">
    <source>
        <dbReference type="ARBA" id="ARBA00022692"/>
    </source>
</evidence>
<evidence type="ECO:0000256" key="5">
    <source>
        <dbReference type="ARBA" id="ARBA00013225"/>
    </source>
</evidence>
<comment type="similarity">
    <text evidence="4">Belongs to the glycosyltransferase 4 family.</text>
</comment>
<keyword evidence="21" id="KW-1185">Reference proteome</keyword>
<evidence type="ECO:0000256" key="11">
    <source>
        <dbReference type="ARBA" id="ARBA00022824"/>
    </source>
</evidence>
<dbReference type="GO" id="GO:0003975">
    <property type="term" value="F:UDP-N-acetylglucosamine-dolichyl-phosphate N-acetylglucosaminephosphotransferase activity"/>
    <property type="evidence" value="ECO:0007669"/>
    <property type="project" value="UniProtKB-EC"/>
</dbReference>